<feature type="domain" description="Leucine-binding protein" evidence="3">
    <location>
        <begin position="11"/>
        <end position="347"/>
    </location>
</feature>
<evidence type="ECO:0000256" key="2">
    <source>
        <dbReference type="ARBA" id="ARBA00022729"/>
    </source>
</evidence>
<dbReference type="InterPro" id="IPR028082">
    <property type="entry name" value="Peripla_BP_I"/>
</dbReference>
<dbReference type="PANTHER" id="PTHR47628:SF1">
    <property type="entry name" value="ALIPHATIC AMIDASE EXPRESSION-REGULATING PROTEIN"/>
    <property type="match status" value="1"/>
</dbReference>
<sequence length="358" mass="38301">MAAFGETPEGTIEILNIVPMRGPGGILAPSCEAAISLAAEEINAGAGILGREIRTTNIDGGRAPELVATEVAALLATGMVDAITGWHTSAVRRAVAAANGGRVPYLFATSHEGLPDEQPGVLMLGEHPAGHTLAAVRWARRELGVRRWAIIGNDYIWPREIAKAVRRMLTDPADVVLEQFVPHGLPDHTDFLTHPALDRADGVLILMVGAEVAAFNRQFAATGRADRQMRLSPAADENVLLAAGPAAHRNLFVPSSFFLGDRCPDGTARRARYRRRYGAFAPALTTFSNAAYEALHTLAGLAGAVGSLEVPRLHRALLDGVRYQTPGGTRGFRGNQAVQTGYLARVNGVDFEIVDRIW</sequence>
<geneLocation type="plasmid" evidence="4">
    <name>2</name>
</geneLocation>
<gene>
    <name evidence="4" type="primary">amiC_2</name>
    <name evidence="4" type="ORF">ERS450000_03654</name>
</gene>
<evidence type="ECO:0000256" key="1">
    <source>
        <dbReference type="ARBA" id="ARBA00010062"/>
    </source>
</evidence>
<proteinExistence type="inferred from homology"/>
<dbReference type="SUPFAM" id="SSF53822">
    <property type="entry name" value="Periplasmic binding protein-like I"/>
    <property type="match status" value="1"/>
</dbReference>
<dbReference type="Proteomes" id="UP000057820">
    <property type="component" value="Plasmid 2"/>
</dbReference>
<dbReference type="RefSeq" id="WP_060593647.1">
    <property type="nucleotide sequence ID" value="NZ_CP031418.1"/>
</dbReference>
<evidence type="ECO:0000313" key="4">
    <source>
        <dbReference type="EMBL" id="CRY80046.1"/>
    </source>
</evidence>
<comment type="similarity">
    <text evidence="1">Belongs to the leucine-binding protein family.</text>
</comment>
<evidence type="ECO:0000313" key="5">
    <source>
        <dbReference type="Proteomes" id="UP000057820"/>
    </source>
</evidence>
<dbReference type="Pfam" id="PF13458">
    <property type="entry name" value="Peripla_BP_6"/>
    <property type="match status" value="1"/>
</dbReference>
<protein>
    <submittedName>
        <fullName evidence="4">Aliphatic amidase expression-regulating protein</fullName>
    </submittedName>
</protein>
<reference evidence="5" key="1">
    <citation type="submission" date="2015-03" db="EMBL/GenBank/DDBJ databases">
        <authorList>
            <consortium name="Pathogen Informatics"/>
        </authorList>
    </citation>
    <scope>NUCLEOTIDE SEQUENCE [LARGE SCALE GENOMIC DNA]</scope>
    <source>
        <strain evidence="5">NCTC11134</strain>
        <plasmid evidence="5">2</plasmid>
    </source>
</reference>
<name>A0A0H5PBV9_NOCFR</name>
<accession>A0A0H5PBV9</accession>
<keyword evidence="4" id="KW-0614">Plasmid</keyword>
<keyword evidence="2" id="KW-0732">Signal</keyword>
<dbReference type="Gene3D" id="3.40.50.2300">
    <property type="match status" value="2"/>
</dbReference>
<dbReference type="EMBL" id="LN868939">
    <property type="protein sequence ID" value="CRY80046.1"/>
    <property type="molecule type" value="Genomic_DNA"/>
</dbReference>
<dbReference type="AlphaFoldDB" id="A0A0H5PBV9"/>
<dbReference type="PANTHER" id="PTHR47628">
    <property type="match status" value="1"/>
</dbReference>
<dbReference type="InterPro" id="IPR028081">
    <property type="entry name" value="Leu-bd"/>
</dbReference>
<dbReference type="KEGG" id="nfr:ERS450000_03654"/>
<evidence type="ECO:0000259" key="3">
    <source>
        <dbReference type="Pfam" id="PF13458"/>
    </source>
</evidence>
<organism evidence="4 5">
    <name type="scientific">Nocardia farcinica</name>
    <dbReference type="NCBI Taxonomy" id="37329"/>
    <lineage>
        <taxon>Bacteria</taxon>
        <taxon>Bacillati</taxon>
        <taxon>Actinomycetota</taxon>
        <taxon>Actinomycetes</taxon>
        <taxon>Mycobacteriales</taxon>
        <taxon>Nocardiaceae</taxon>
        <taxon>Nocardia</taxon>
    </lineage>
</organism>